<dbReference type="Pfam" id="PF00083">
    <property type="entry name" value="Sugar_tr"/>
    <property type="match status" value="1"/>
</dbReference>
<evidence type="ECO:0000313" key="7">
    <source>
        <dbReference type="Proteomes" id="UP000235786"/>
    </source>
</evidence>
<feature type="non-terminal residue" evidence="6">
    <location>
        <position position="1"/>
    </location>
</feature>
<dbReference type="InterPro" id="IPR005828">
    <property type="entry name" value="MFS_sugar_transport-like"/>
</dbReference>
<dbReference type="InterPro" id="IPR050360">
    <property type="entry name" value="MFS_Sugar_Transporters"/>
</dbReference>
<feature type="transmembrane region" description="Helical" evidence="5">
    <location>
        <begin position="12"/>
        <end position="29"/>
    </location>
</feature>
<dbReference type="Gene3D" id="1.20.1250.20">
    <property type="entry name" value="MFS general substrate transporter like domains"/>
    <property type="match status" value="1"/>
</dbReference>
<keyword evidence="4 5" id="KW-0472">Membrane</keyword>
<dbReference type="Proteomes" id="UP000235786">
    <property type="component" value="Unassembled WGS sequence"/>
</dbReference>
<dbReference type="GO" id="GO:0005351">
    <property type="term" value="F:carbohydrate:proton symporter activity"/>
    <property type="evidence" value="ECO:0007669"/>
    <property type="project" value="TreeGrafter"/>
</dbReference>
<feature type="transmembrane region" description="Helical" evidence="5">
    <location>
        <begin position="49"/>
        <end position="69"/>
    </location>
</feature>
<keyword evidence="2 5" id="KW-0812">Transmembrane</keyword>
<organism evidence="6 7">
    <name type="scientific">Hyaloscypha variabilis (strain UAMH 11265 / GT02V1 / F)</name>
    <name type="common">Meliniomyces variabilis</name>
    <dbReference type="NCBI Taxonomy" id="1149755"/>
    <lineage>
        <taxon>Eukaryota</taxon>
        <taxon>Fungi</taxon>
        <taxon>Dikarya</taxon>
        <taxon>Ascomycota</taxon>
        <taxon>Pezizomycotina</taxon>
        <taxon>Leotiomycetes</taxon>
        <taxon>Helotiales</taxon>
        <taxon>Hyaloscyphaceae</taxon>
        <taxon>Hyaloscypha</taxon>
        <taxon>Hyaloscypha variabilis</taxon>
    </lineage>
</organism>
<name>A0A2J6SAM5_HYAVF</name>
<evidence type="ECO:0000256" key="5">
    <source>
        <dbReference type="SAM" id="Phobius"/>
    </source>
</evidence>
<sequence length="108" mass="11603">LTVACATDMTLFGYDQLLILLTCGVIVTQDSLDTLTLNGNTSMIETVTALYNIGCFFGAIIAVMVGDLLGRKKTILIGTSIMKRVRPLMGEGGTSGCRGSSRWRCTIY</sequence>
<dbReference type="PANTHER" id="PTHR48022">
    <property type="entry name" value="PLASTIDIC GLUCOSE TRANSPORTER 4"/>
    <property type="match status" value="1"/>
</dbReference>
<dbReference type="PANTHER" id="PTHR48022:SF26">
    <property type="entry name" value="MAJOR FACILITATOR SUPERFAMILY (MFS) PROFILE DOMAIN-CONTAINING PROTEIN-RELATED"/>
    <property type="match status" value="1"/>
</dbReference>
<evidence type="ECO:0000256" key="2">
    <source>
        <dbReference type="ARBA" id="ARBA00022692"/>
    </source>
</evidence>
<evidence type="ECO:0000256" key="1">
    <source>
        <dbReference type="ARBA" id="ARBA00004141"/>
    </source>
</evidence>
<accession>A0A2J6SAM5</accession>
<reference evidence="6 7" key="1">
    <citation type="submission" date="2016-04" db="EMBL/GenBank/DDBJ databases">
        <title>A degradative enzymes factory behind the ericoid mycorrhizal symbiosis.</title>
        <authorList>
            <consortium name="DOE Joint Genome Institute"/>
            <person name="Martino E."/>
            <person name="Morin E."/>
            <person name="Grelet G."/>
            <person name="Kuo A."/>
            <person name="Kohler A."/>
            <person name="Daghino S."/>
            <person name="Barry K."/>
            <person name="Choi C."/>
            <person name="Cichocki N."/>
            <person name="Clum A."/>
            <person name="Copeland A."/>
            <person name="Hainaut M."/>
            <person name="Haridas S."/>
            <person name="Labutti K."/>
            <person name="Lindquist E."/>
            <person name="Lipzen A."/>
            <person name="Khouja H.-R."/>
            <person name="Murat C."/>
            <person name="Ohm R."/>
            <person name="Olson A."/>
            <person name="Spatafora J."/>
            <person name="Veneault-Fourrey C."/>
            <person name="Henrissat B."/>
            <person name="Grigoriev I."/>
            <person name="Martin F."/>
            <person name="Perotto S."/>
        </authorList>
    </citation>
    <scope>NUCLEOTIDE SEQUENCE [LARGE SCALE GENOMIC DNA]</scope>
    <source>
        <strain evidence="6 7">F</strain>
    </source>
</reference>
<proteinExistence type="predicted"/>
<dbReference type="SUPFAM" id="SSF103473">
    <property type="entry name" value="MFS general substrate transporter"/>
    <property type="match status" value="1"/>
</dbReference>
<protein>
    <recommendedName>
        <fullName evidence="8">Major facilitator superfamily (MFS) profile domain-containing protein</fullName>
    </recommendedName>
</protein>
<keyword evidence="7" id="KW-1185">Reference proteome</keyword>
<dbReference type="InterPro" id="IPR036259">
    <property type="entry name" value="MFS_trans_sf"/>
</dbReference>
<evidence type="ECO:0008006" key="8">
    <source>
        <dbReference type="Google" id="ProtNLM"/>
    </source>
</evidence>
<comment type="subcellular location">
    <subcellularLocation>
        <location evidence="1">Membrane</location>
        <topology evidence="1">Multi-pass membrane protein</topology>
    </subcellularLocation>
</comment>
<evidence type="ECO:0000256" key="4">
    <source>
        <dbReference type="ARBA" id="ARBA00023136"/>
    </source>
</evidence>
<evidence type="ECO:0000313" key="6">
    <source>
        <dbReference type="EMBL" id="PMD47824.1"/>
    </source>
</evidence>
<dbReference type="OrthoDB" id="6612291at2759"/>
<gene>
    <name evidence="6" type="ORF">L207DRAFT_415827</name>
</gene>
<dbReference type="GO" id="GO:0016020">
    <property type="term" value="C:membrane"/>
    <property type="evidence" value="ECO:0007669"/>
    <property type="project" value="UniProtKB-SubCell"/>
</dbReference>
<keyword evidence="3 5" id="KW-1133">Transmembrane helix</keyword>
<evidence type="ECO:0000256" key="3">
    <source>
        <dbReference type="ARBA" id="ARBA00022989"/>
    </source>
</evidence>
<dbReference type="AlphaFoldDB" id="A0A2J6SAM5"/>
<dbReference type="EMBL" id="KZ613938">
    <property type="protein sequence ID" value="PMD47824.1"/>
    <property type="molecule type" value="Genomic_DNA"/>
</dbReference>